<dbReference type="EMBL" id="ABCK01000005">
    <property type="protein sequence ID" value="EDM28516.1"/>
    <property type="molecule type" value="Genomic_DNA"/>
</dbReference>
<sequence>MYARSFEELNIWQSSQDLSVQIYALFKACHDYGFKDQIQRAAVSVMNNIAEGFERESKADFARFLLISKASSGEVRSMLYLANKLNYLTKDQSDGLITSYKKLSTSIQSLRKSILQN</sequence>
<dbReference type="NCBIfam" id="NF008912">
    <property type="entry name" value="PRK12275.1-6"/>
    <property type="match status" value="1"/>
</dbReference>
<proteinExistence type="predicted"/>
<dbReference type="OrthoDB" id="160990at2"/>
<dbReference type="PANTHER" id="PTHR38471">
    <property type="entry name" value="FOUR HELIX BUNDLE PROTEIN"/>
    <property type="match status" value="1"/>
</dbReference>
<dbReference type="RefSeq" id="WP_007277952.1">
    <property type="nucleotide sequence ID" value="NZ_ABCK01000005.1"/>
</dbReference>
<gene>
    <name evidence="1" type="ORF">LNTAR_11386</name>
</gene>
<dbReference type="CDD" id="cd16377">
    <property type="entry name" value="23S_rRNA_IVP_like"/>
    <property type="match status" value="1"/>
</dbReference>
<accession>A6DJ80</accession>
<dbReference type="Gene3D" id="1.20.1440.60">
    <property type="entry name" value="23S rRNA-intervening sequence"/>
    <property type="match status" value="1"/>
</dbReference>
<comment type="caution">
    <text evidence="1">The sequence shown here is derived from an EMBL/GenBank/DDBJ whole genome shotgun (WGS) entry which is preliminary data.</text>
</comment>
<dbReference type="InterPro" id="IPR036583">
    <property type="entry name" value="23S_rRNA_IVS_sf"/>
</dbReference>
<evidence type="ECO:0008006" key="3">
    <source>
        <dbReference type="Google" id="ProtNLM"/>
    </source>
</evidence>
<dbReference type="SUPFAM" id="SSF158446">
    <property type="entry name" value="IVS-encoded protein-like"/>
    <property type="match status" value="1"/>
</dbReference>
<reference evidence="1 2" key="1">
    <citation type="journal article" date="2010" name="J. Bacteriol.">
        <title>Genome sequence of Lentisphaera araneosa HTCC2155T, the type species of the order Lentisphaerales in the phylum Lentisphaerae.</title>
        <authorList>
            <person name="Thrash J.C."/>
            <person name="Cho J.C."/>
            <person name="Vergin K.L."/>
            <person name="Morris R.M."/>
            <person name="Giovannoni S.J."/>
        </authorList>
    </citation>
    <scope>NUCLEOTIDE SEQUENCE [LARGE SCALE GENOMIC DNA]</scope>
    <source>
        <strain evidence="1 2">HTCC2155</strain>
    </source>
</reference>
<dbReference type="PANTHER" id="PTHR38471:SF2">
    <property type="entry name" value="FOUR HELIX BUNDLE PROTEIN"/>
    <property type="match status" value="1"/>
</dbReference>
<dbReference type="NCBIfam" id="TIGR02436">
    <property type="entry name" value="four helix bundle protein"/>
    <property type="match status" value="1"/>
</dbReference>
<protein>
    <recommendedName>
        <fullName evidence="3">Four helix bundle protein</fullName>
    </recommendedName>
</protein>
<dbReference type="eggNOG" id="COG0399">
    <property type="taxonomic scope" value="Bacteria"/>
</dbReference>
<organism evidence="1 2">
    <name type="scientific">Lentisphaera araneosa HTCC2155</name>
    <dbReference type="NCBI Taxonomy" id="313628"/>
    <lineage>
        <taxon>Bacteria</taxon>
        <taxon>Pseudomonadati</taxon>
        <taxon>Lentisphaerota</taxon>
        <taxon>Lentisphaeria</taxon>
        <taxon>Lentisphaerales</taxon>
        <taxon>Lentisphaeraceae</taxon>
        <taxon>Lentisphaera</taxon>
    </lineage>
</organism>
<keyword evidence="2" id="KW-1185">Reference proteome</keyword>
<dbReference type="Proteomes" id="UP000004947">
    <property type="component" value="Unassembled WGS sequence"/>
</dbReference>
<name>A6DJ80_9BACT</name>
<evidence type="ECO:0000313" key="2">
    <source>
        <dbReference type="Proteomes" id="UP000004947"/>
    </source>
</evidence>
<dbReference type="Pfam" id="PF05635">
    <property type="entry name" value="23S_rRNA_IVP"/>
    <property type="match status" value="1"/>
</dbReference>
<dbReference type="AlphaFoldDB" id="A6DJ80"/>
<evidence type="ECO:0000313" key="1">
    <source>
        <dbReference type="EMBL" id="EDM28516.1"/>
    </source>
</evidence>
<dbReference type="InterPro" id="IPR012657">
    <property type="entry name" value="23S_rRNA-intervening_sequence"/>
</dbReference>